<reference evidence="1 2" key="1">
    <citation type="submission" date="2021-08" db="EMBL/GenBank/DDBJ databases">
        <title>Draft Genome Sequence of Phanerochaete sordida strain YK-624.</title>
        <authorList>
            <person name="Mori T."/>
            <person name="Dohra H."/>
            <person name="Suzuki T."/>
            <person name="Kawagishi H."/>
            <person name="Hirai H."/>
        </authorList>
    </citation>
    <scope>NUCLEOTIDE SEQUENCE [LARGE SCALE GENOMIC DNA]</scope>
    <source>
        <strain evidence="1 2">YK-624</strain>
    </source>
</reference>
<gene>
    <name evidence="1" type="ORF">PsYK624_008090</name>
</gene>
<sequence length="63" mass="6357">MPPAPSPPTTGAGQCCCARRLPSYDPGLVGSLATVSALLSPSASKVLTDQVVQTSAPCMLLSR</sequence>
<comment type="caution">
    <text evidence="1">The sequence shown here is derived from an EMBL/GenBank/DDBJ whole genome shotgun (WGS) entry which is preliminary data.</text>
</comment>
<proteinExistence type="predicted"/>
<dbReference type="EMBL" id="BPQB01000001">
    <property type="protein sequence ID" value="GJE84733.1"/>
    <property type="molecule type" value="Genomic_DNA"/>
</dbReference>
<organism evidence="1 2">
    <name type="scientific">Phanerochaete sordida</name>
    <dbReference type="NCBI Taxonomy" id="48140"/>
    <lineage>
        <taxon>Eukaryota</taxon>
        <taxon>Fungi</taxon>
        <taxon>Dikarya</taxon>
        <taxon>Basidiomycota</taxon>
        <taxon>Agaricomycotina</taxon>
        <taxon>Agaricomycetes</taxon>
        <taxon>Polyporales</taxon>
        <taxon>Phanerochaetaceae</taxon>
        <taxon>Phanerochaete</taxon>
    </lineage>
</organism>
<accession>A0A9P3L887</accession>
<name>A0A9P3L887_9APHY</name>
<keyword evidence="2" id="KW-1185">Reference proteome</keyword>
<evidence type="ECO:0000313" key="2">
    <source>
        <dbReference type="Proteomes" id="UP000703269"/>
    </source>
</evidence>
<dbReference type="Proteomes" id="UP000703269">
    <property type="component" value="Unassembled WGS sequence"/>
</dbReference>
<dbReference type="AlphaFoldDB" id="A0A9P3L887"/>
<evidence type="ECO:0000313" key="1">
    <source>
        <dbReference type="EMBL" id="GJE84733.1"/>
    </source>
</evidence>
<protein>
    <submittedName>
        <fullName evidence="1">Uncharacterized protein</fullName>
    </submittedName>
</protein>